<dbReference type="Pfam" id="PF01825">
    <property type="entry name" value="GPS"/>
    <property type="match status" value="1"/>
</dbReference>
<dbReference type="Proteomes" id="UP000008672">
    <property type="component" value="Unassembled WGS sequence"/>
</dbReference>
<evidence type="ECO:0000256" key="5">
    <source>
        <dbReference type="SAM" id="Phobius"/>
    </source>
</evidence>
<reference evidence="7" key="3">
    <citation type="submission" date="2025-09" db="UniProtKB">
        <authorList>
            <consortium name="Ensembl"/>
        </authorList>
    </citation>
    <scope>IDENTIFICATION</scope>
</reference>
<feature type="transmembrane region" description="Helical" evidence="5">
    <location>
        <begin position="224"/>
        <end position="248"/>
    </location>
</feature>
<dbReference type="PANTHER" id="PTHR12011">
    <property type="entry name" value="ADHESION G-PROTEIN COUPLED RECEPTOR"/>
    <property type="match status" value="1"/>
</dbReference>
<reference evidence="8" key="1">
    <citation type="submission" date="2011-08" db="EMBL/GenBank/DDBJ databases">
        <title>The draft genome of Latimeria chalumnae.</title>
        <authorList>
            <person name="Di Palma F."/>
            <person name="Alfoldi J."/>
            <person name="Johnson J."/>
            <person name="Berlin A."/>
            <person name="Gnerre S."/>
            <person name="Jaffe D."/>
            <person name="MacCallum I."/>
            <person name="Young S."/>
            <person name="Walker B.J."/>
            <person name="Lander E."/>
            <person name="Lindblad-Toh K."/>
        </authorList>
    </citation>
    <scope>NUCLEOTIDE SEQUENCE [LARGE SCALE GENOMIC DNA]</scope>
    <source>
        <strain evidence="8">Wild caught</strain>
    </source>
</reference>
<dbReference type="PRINTS" id="PR00249">
    <property type="entry name" value="GPCRSECRETIN"/>
</dbReference>
<dbReference type="AlphaFoldDB" id="H3A8U7"/>
<evidence type="ECO:0000256" key="2">
    <source>
        <dbReference type="ARBA" id="ARBA00022692"/>
    </source>
</evidence>
<evidence type="ECO:0000259" key="6">
    <source>
        <dbReference type="PROSITE" id="PS50261"/>
    </source>
</evidence>
<feature type="domain" description="G-protein coupled receptors family 2 profile 2" evidence="6">
    <location>
        <begin position="55"/>
        <end position="318"/>
    </location>
</feature>
<keyword evidence="3 5" id="KW-1133">Transmembrane helix</keyword>
<name>H3A8U7_LATCH</name>
<dbReference type="Gene3D" id="1.20.1070.10">
    <property type="entry name" value="Rhodopsin 7-helix transmembrane proteins"/>
    <property type="match status" value="1"/>
</dbReference>
<protein>
    <recommendedName>
        <fullName evidence="6">G-protein coupled receptors family 2 profile 2 domain-containing protein</fullName>
    </recommendedName>
</protein>
<dbReference type="InterPro" id="IPR017981">
    <property type="entry name" value="GPCR_2-like_7TM"/>
</dbReference>
<evidence type="ECO:0000256" key="1">
    <source>
        <dbReference type="ARBA" id="ARBA00004141"/>
    </source>
</evidence>
<dbReference type="OMA" id="EWGATLD"/>
<dbReference type="Ensembl" id="ENSLACT00000006120.1">
    <property type="protein sequence ID" value="ENSLACP00000006068.1"/>
    <property type="gene ID" value="ENSLACG00000005387.1"/>
</dbReference>
<evidence type="ECO:0000256" key="4">
    <source>
        <dbReference type="ARBA" id="ARBA00023136"/>
    </source>
</evidence>
<dbReference type="eggNOG" id="KOG4193">
    <property type="taxonomic scope" value="Eukaryota"/>
</dbReference>
<feature type="transmembrane region" description="Helical" evidence="5">
    <location>
        <begin position="294"/>
        <end position="316"/>
    </location>
</feature>
<evidence type="ECO:0000313" key="7">
    <source>
        <dbReference type="Ensembl" id="ENSLACP00000006068.1"/>
    </source>
</evidence>
<dbReference type="InterPro" id="IPR000203">
    <property type="entry name" value="GPS"/>
</dbReference>
<dbReference type="STRING" id="7897.ENSLACP00000006068"/>
<feature type="transmembrane region" description="Helical" evidence="5">
    <location>
        <begin position="57"/>
        <end position="76"/>
    </location>
</feature>
<dbReference type="GO" id="GO:0005886">
    <property type="term" value="C:plasma membrane"/>
    <property type="evidence" value="ECO:0007669"/>
    <property type="project" value="TreeGrafter"/>
</dbReference>
<feature type="transmembrane region" description="Helical" evidence="5">
    <location>
        <begin position="260"/>
        <end position="282"/>
    </location>
</feature>
<dbReference type="GO" id="GO:0007166">
    <property type="term" value="P:cell surface receptor signaling pathway"/>
    <property type="evidence" value="ECO:0007669"/>
    <property type="project" value="InterPro"/>
</dbReference>
<feature type="transmembrane region" description="Helical" evidence="5">
    <location>
        <begin position="129"/>
        <end position="155"/>
    </location>
</feature>
<dbReference type="GeneTree" id="ENSGT00940000155621"/>
<dbReference type="PANTHER" id="PTHR12011:SF454">
    <property type="entry name" value="ADHESION G-PROTEIN COUPLED RECEPTOR G5-LIKE"/>
    <property type="match status" value="1"/>
</dbReference>
<dbReference type="EMBL" id="AFYH01217670">
    <property type="status" value="NOT_ANNOTATED_CDS"/>
    <property type="molecule type" value="Genomic_DNA"/>
</dbReference>
<dbReference type="Pfam" id="PF00002">
    <property type="entry name" value="7tm_2"/>
    <property type="match status" value="1"/>
</dbReference>
<keyword evidence="8" id="KW-1185">Reference proteome</keyword>
<dbReference type="InterPro" id="IPR046338">
    <property type="entry name" value="GAIN_dom_sf"/>
</dbReference>
<proteinExistence type="predicted"/>
<organism evidence="7 8">
    <name type="scientific">Latimeria chalumnae</name>
    <name type="common">Coelacanth</name>
    <dbReference type="NCBI Taxonomy" id="7897"/>
    <lineage>
        <taxon>Eukaryota</taxon>
        <taxon>Metazoa</taxon>
        <taxon>Chordata</taxon>
        <taxon>Craniata</taxon>
        <taxon>Vertebrata</taxon>
        <taxon>Euteleostomi</taxon>
        <taxon>Coelacanthiformes</taxon>
        <taxon>Coelacanthidae</taxon>
        <taxon>Latimeria</taxon>
    </lineage>
</organism>
<evidence type="ECO:0000256" key="3">
    <source>
        <dbReference type="ARBA" id="ARBA00022989"/>
    </source>
</evidence>
<keyword evidence="4 5" id="KW-0472">Membrane</keyword>
<dbReference type="Gene3D" id="2.60.220.50">
    <property type="match status" value="1"/>
</dbReference>
<sequence>NDSYKCGYWNETGTWDDTGCTRINFTCHSTHLTYFSILMTQDYNSTIPVGDLKTLTYITYIGCGLSAAFTAIVVLMSCSYSIRKVKPDHTTMIHTNLSASLFVLNMAFLMNGAISYFDKEGPCRGIAIAMHYGLLSCFSWMAVEAFHLYLLLVKVMFTQIKLYMKKLCLFGWGVPAVVVAAVAIADVKYYAQITLHIGSETEIIGRTNLQCWIEDKIVFYTTVIGYFAVMFLFNTSILIVVCVKIIFMRISSRAYTVKKLLWKDIVTFFSLTILTGTTWGLAFFAQGNSNSNVAVHYLFTILNSIQGFLLFLWLCIMKVSAKKEKEAASMPSTCKESQSVCN</sequence>
<accession>H3A8U7</accession>
<dbReference type="InterPro" id="IPR000832">
    <property type="entry name" value="GPCR_2_secretin-like"/>
</dbReference>
<feature type="transmembrane region" description="Helical" evidence="5">
    <location>
        <begin position="97"/>
        <end position="117"/>
    </location>
</feature>
<dbReference type="InParanoid" id="H3A8U7"/>
<dbReference type="GO" id="GO:0004930">
    <property type="term" value="F:G protein-coupled receptor activity"/>
    <property type="evidence" value="ECO:0007669"/>
    <property type="project" value="InterPro"/>
</dbReference>
<comment type="subcellular location">
    <subcellularLocation>
        <location evidence="1">Membrane</location>
        <topology evidence="1">Multi-pass membrane protein</topology>
    </subcellularLocation>
</comment>
<keyword evidence="2 5" id="KW-0812">Transmembrane</keyword>
<dbReference type="GO" id="GO:0007189">
    <property type="term" value="P:adenylate cyclase-activating G protein-coupled receptor signaling pathway"/>
    <property type="evidence" value="ECO:0007669"/>
    <property type="project" value="TreeGrafter"/>
</dbReference>
<dbReference type="PROSITE" id="PS50261">
    <property type="entry name" value="G_PROTEIN_RECEP_F2_4"/>
    <property type="match status" value="1"/>
</dbReference>
<reference evidence="7" key="2">
    <citation type="submission" date="2025-08" db="UniProtKB">
        <authorList>
            <consortium name="Ensembl"/>
        </authorList>
    </citation>
    <scope>IDENTIFICATION</scope>
</reference>
<evidence type="ECO:0000313" key="8">
    <source>
        <dbReference type="Proteomes" id="UP000008672"/>
    </source>
</evidence>
<feature type="transmembrane region" description="Helical" evidence="5">
    <location>
        <begin position="167"/>
        <end position="185"/>
    </location>
</feature>